<protein>
    <submittedName>
        <fullName evidence="1">Uncharacterized protein</fullName>
    </submittedName>
</protein>
<proteinExistence type="predicted"/>
<dbReference type="EMBL" id="JBHUCP010000014">
    <property type="protein sequence ID" value="MFD1531613.1"/>
    <property type="molecule type" value="Genomic_DNA"/>
</dbReference>
<comment type="caution">
    <text evidence="1">The sequence shown here is derived from an EMBL/GenBank/DDBJ whole genome shotgun (WGS) entry which is preliminary data.</text>
</comment>
<dbReference type="Proteomes" id="UP001597145">
    <property type="component" value="Unassembled WGS sequence"/>
</dbReference>
<evidence type="ECO:0000313" key="1">
    <source>
        <dbReference type="EMBL" id="MFD1531613.1"/>
    </source>
</evidence>
<gene>
    <name evidence="1" type="ORF">ACFSCY_19440</name>
</gene>
<sequence>MREASWQERVDALGRARYKRYDESTATALGDGAELVGREYGDDLRRLRDRAGGDPAQVRALLTRFPRLGPVGAEIFCREAQAV</sequence>
<keyword evidence="2" id="KW-1185">Reference proteome</keyword>
<reference evidence="2" key="1">
    <citation type="journal article" date="2019" name="Int. J. Syst. Evol. Microbiol.">
        <title>The Global Catalogue of Microorganisms (GCM) 10K type strain sequencing project: providing services to taxonomists for standard genome sequencing and annotation.</title>
        <authorList>
            <consortium name="The Broad Institute Genomics Platform"/>
            <consortium name="The Broad Institute Genome Sequencing Center for Infectious Disease"/>
            <person name="Wu L."/>
            <person name="Ma J."/>
        </authorList>
    </citation>
    <scope>NUCLEOTIDE SEQUENCE [LARGE SCALE GENOMIC DNA]</scope>
    <source>
        <strain evidence="2">JCM 12165</strain>
    </source>
</reference>
<accession>A0ABW4FN57</accession>
<organism evidence="1 2">
    <name type="scientific">Pseudonocardia aurantiaca</name>
    <dbReference type="NCBI Taxonomy" id="75290"/>
    <lineage>
        <taxon>Bacteria</taxon>
        <taxon>Bacillati</taxon>
        <taxon>Actinomycetota</taxon>
        <taxon>Actinomycetes</taxon>
        <taxon>Pseudonocardiales</taxon>
        <taxon>Pseudonocardiaceae</taxon>
        <taxon>Pseudonocardia</taxon>
    </lineage>
</organism>
<dbReference type="RefSeq" id="WP_379659864.1">
    <property type="nucleotide sequence ID" value="NZ_JBHUCP010000014.1"/>
</dbReference>
<evidence type="ECO:0000313" key="2">
    <source>
        <dbReference type="Proteomes" id="UP001597145"/>
    </source>
</evidence>
<name>A0ABW4FN57_9PSEU</name>